<organism evidence="1 2">
    <name type="scientific">Metarhizium anisopliae BRIP 53293</name>
    <dbReference type="NCBI Taxonomy" id="1291518"/>
    <lineage>
        <taxon>Eukaryota</taxon>
        <taxon>Fungi</taxon>
        <taxon>Dikarya</taxon>
        <taxon>Ascomycota</taxon>
        <taxon>Pezizomycotina</taxon>
        <taxon>Sordariomycetes</taxon>
        <taxon>Hypocreomycetidae</taxon>
        <taxon>Hypocreales</taxon>
        <taxon>Clavicipitaceae</taxon>
        <taxon>Metarhizium</taxon>
    </lineage>
</organism>
<name>A0A0D9P082_METAN</name>
<evidence type="ECO:0000313" key="1">
    <source>
        <dbReference type="EMBL" id="KJK78235.1"/>
    </source>
</evidence>
<reference evidence="2" key="1">
    <citation type="journal article" date="2014" name="BMC Genomics">
        <title>The genome sequence of the biocontrol fungus Metarhizium anisopliae and comparative genomics of Metarhizium species.</title>
        <authorList>
            <person name="Pattemore J.A."/>
            <person name="Hane J.K."/>
            <person name="Williams A.H."/>
            <person name="Wilson B.A."/>
            <person name="Stodart B.J."/>
            <person name="Ash G.J."/>
        </authorList>
    </citation>
    <scope>NUCLEOTIDE SEQUENCE [LARGE SCALE GENOMIC DNA]</scope>
    <source>
        <strain evidence="2">BRIP 53293</strain>
    </source>
</reference>
<sequence length="135" mass="14860">MVVHYYGKPLCKLGELAIHLFNDSRVVAAYTVASVGPFIVDVLPVGKVNSNGLDLDEDLSGAWDNWLGHFNKGNKASGLRYNGFHVRFDFLEDVDPEPFGNGSTPTRCSKFETLITGPYPSTASHWARTTIAQSR</sequence>
<dbReference type="EMBL" id="KE384735">
    <property type="protein sequence ID" value="KJK78235.1"/>
    <property type="molecule type" value="Genomic_DNA"/>
</dbReference>
<evidence type="ECO:0000313" key="2">
    <source>
        <dbReference type="Proteomes" id="UP000054544"/>
    </source>
</evidence>
<protein>
    <submittedName>
        <fullName evidence="1">Uncharacterized protein</fullName>
    </submittedName>
</protein>
<accession>A0A0D9P082</accession>
<dbReference type="Proteomes" id="UP000054544">
    <property type="component" value="Unassembled WGS sequence"/>
</dbReference>
<proteinExistence type="predicted"/>
<keyword evidence="2" id="KW-1185">Reference proteome</keyword>
<dbReference type="AlphaFoldDB" id="A0A0D9P082"/>
<gene>
    <name evidence="1" type="ORF">H634G_06408</name>
</gene>